<protein>
    <submittedName>
        <fullName evidence="2">Uncharacterized protein</fullName>
    </submittedName>
</protein>
<keyword evidence="3" id="KW-1185">Reference proteome</keyword>
<feature type="chain" id="PRO_5017461090" evidence="1">
    <location>
        <begin position="22"/>
        <end position="117"/>
    </location>
</feature>
<gene>
    <name evidence="2" type="ORF">C2G38_2220786</name>
</gene>
<evidence type="ECO:0000313" key="2">
    <source>
        <dbReference type="EMBL" id="RIB05022.1"/>
    </source>
</evidence>
<evidence type="ECO:0000256" key="1">
    <source>
        <dbReference type="SAM" id="SignalP"/>
    </source>
</evidence>
<reference evidence="2 3" key="1">
    <citation type="submission" date="2018-06" db="EMBL/GenBank/DDBJ databases">
        <title>Comparative genomics reveals the genomic features of Rhizophagus irregularis, R. cerebriforme, R. diaphanum and Gigaspora rosea, and their symbiotic lifestyle signature.</title>
        <authorList>
            <person name="Morin E."/>
            <person name="San Clemente H."/>
            <person name="Chen E.C.H."/>
            <person name="De La Providencia I."/>
            <person name="Hainaut M."/>
            <person name="Kuo A."/>
            <person name="Kohler A."/>
            <person name="Murat C."/>
            <person name="Tang N."/>
            <person name="Roy S."/>
            <person name="Loubradou J."/>
            <person name="Henrissat B."/>
            <person name="Grigoriev I.V."/>
            <person name="Corradi N."/>
            <person name="Roux C."/>
            <person name="Martin F.M."/>
        </authorList>
    </citation>
    <scope>NUCLEOTIDE SEQUENCE [LARGE SCALE GENOMIC DNA]</scope>
    <source>
        <strain evidence="2 3">DAOM 194757</strain>
    </source>
</reference>
<accession>A0A397U456</accession>
<dbReference type="EMBL" id="QKWP01002063">
    <property type="protein sequence ID" value="RIB05022.1"/>
    <property type="molecule type" value="Genomic_DNA"/>
</dbReference>
<proteinExistence type="predicted"/>
<name>A0A397U456_9GLOM</name>
<evidence type="ECO:0000313" key="3">
    <source>
        <dbReference type="Proteomes" id="UP000266673"/>
    </source>
</evidence>
<comment type="caution">
    <text evidence="2">The sequence shown here is derived from an EMBL/GenBank/DDBJ whole genome shotgun (WGS) entry which is preliminary data.</text>
</comment>
<feature type="signal peptide" evidence="1">
    <location>
        <begin position="1"/>
        <end position="21"/>
    </location>
</feature>
<organism evidence="2 3">
    <name type="scientific">Gigaspora rosea</name>
    <dbReference type="NCBI Taxonomy" id="44941"/>
    <lineage>
        <taxon>Eukaryota</taxon>
        <taxon>Fungi</taxon>
        <taxon>Fungi incertae sedis</taxon>
        <taxon>Mucoromycota</taxon>
        <taxon>Glomeromycotina</taxon>
        <taxon>Glomeromycetes</taxon>
        <taxon>Diversisporales</taxon>
        <taxon>Gigasporaceae</taxon>
        <taxon>Gigaspora</taxon>
    </lineage>
</organism>
<dbReference type="OrthoDB" id="10386088at2759"/>
<dbReference type="Proteomes" id="UP000266673">
    <property type="component" value="Unassembled WGS sequence"/>
</dbReference>
<keyword evidence="1" id="KW-0732">Signal</keyword>
<dbReference type="AlphaFoldDB" id="A0A397U456"/>
<sequence>MKLNLFLVASFFIVLIGSATAINDENRQLFKRQSSLGKSCTKDTDCAPDGGCSVKIGTCSLNNGQQCIDDADCLTSICDITSKKCQSSDNRVGGITCIASAACASGTCDFNTEICKA</sequence>